<dbReference type="AlphaFoldDB" id="A0A225DVL3"/>
<evidence type="ECO:0000313" key="3">
    <source>
        <dbReference type="Proteomes" id="UP000214646"/>
    </source>
</evidence>
<proteinExistence type="predicted"/>
<evidence type="ECO:0000256" key="1">
    <source>
        <dbReference type="SAM" id="MobiDB-lite"/>
    </source>
</evidence>
<sequence>MARKKGAPSRMDLRRQAEALEAKERTEGAEEGEEVEEGEEEEGDEPDAEVAEDGDEDGEAPKAKPKKVAVKKPAVKRTRTPKEVRMKAIWVVFDNGSKRIDTYPFAQKADAEAALAKKQEEKKGTFYLQLVKEPLDS</sequence>
<organism evidence="2 3">
    <name type="scientific">Fimbriiglobus ruber</name>
    <dbReference type="NCBI Taxonomy" id="1908690"/>
    <lineage>
        <taxon>Bacteria</taxon>
        <taxon>Pseudomonadati</taxon>
        <taxon>Planctomycetota</taxon>
        <taxon>Planctomycetia</taxon>
        <taxon>Gemmatales</taxon>
        <taxon>Gemmataceae</taxon>
        <taxon>Fimbriiglobus</taxon>
    </lineage>
</organism>
<reference evidence="3" key="1">
    <citation type="submission" date="2017-06" db="EMBL/GenBank/DDBJ databases">
        <title>Genome analysis of Fimbriiglobus ruber SP5, the first member of the order Planctomycetales with confirmed chitinolytic capability.</title>
        <authorList>
            <person name="Ravin N.V."/>
            <person name="Rakitin A.L."/>
            <person name="Ivanova A.A."/>
            <person name="Beletsky A.V."/>
            <person name="Kulichevskaya I.S."/>
            <person name="Mardanov A.V."/>
            <person name="Dedysh S.N."/>
        </authorList>
    </citation>
    <scope>NUCLEOTIDE SEQUENCE [LARGE SCALE GENOMIC DNA]</scope>
    <source>
        <strain evidence="3">SP5</strain>
    </source>
</reference>
<feature type="compositionally biased region" description="Basic residues" evidence="1">
    <location>
        <begin position="63"/>
        <end position="79"/>
    </location>
</feature>
<comment type="caution">
    <text evidence="2">The sequence shown here is derived from an EMBL/GenBank/DDBJ whole genome shotgun (WGS) entry which is preliminary data.</text>
</comment>
<name>A0A225DVL3_9BACT</name>
<evidence type="ECO:0000313" key="2">
    <source>
        <dbReference type="EMBL" id="OWK41676.1"/>
    </source>
</evidence>
<dbReference type="Proteomes" id="UP000214646">
    <property type="component" value="Unassembled WGS sequence"/>
</dbReference>
<feature type="compositionally biased region" description="Basic and acidic residues" evidence="1">
    <location>
        <begin position="11"/>
        <end position="28"/>
    </location>
</feature>
<keyword evidence="3" id="KW-1185">Reference proteome</keyword>
<feature type="region of interest" description="Disordered" evidence="1">
    <location>
        <begin position="1"/>
        <end position="79"/>
    </location>
</feature>
<gene>
    <name evidence="2" type="ORF">FRUB_03754</name>
</gene>
<feature type="compositionally biased region" description="Acidic residues" evidence="1">
    <location>
        <begin position="29"/>
        <end position="58"/>
    </location>
</feature>
<accession>A0A225DVL3</accession>
<protein>
    <submittedName>
        <fullName evidence="2">Uncharacterized protein</fullName>
    </submittedName>
</protein>
<dbReference type="RefSeq" id="WP_143393180.1">
    <property type="nucleotide sequence ID" value="NZ_NIDE01000005.1"/>
</dbReference>
<dbReference type="EMBL" id="NIDE01000005">
    <property type="protein sequence ID" value="OWK41676.1"/>
    <property type="molecule type" value="Genomic_DNA"/>
</dbReference>